<protein>
    <recommendedName>
        <fullName evidence="3">DUF924 domain-containing protein</fullName>
    </recommendedName>
</protein>
<keyword evidence="2" id="KW-1185">Reference proteome</keyword>
<accession>A0A1U7M7G7</accession>
<dbReference type="Pfam" id="PF06041">
    <property type="entry name" value="DUF924"/>
    <property type="match status" value="1"/>
</dbReference>
<gene>
    <name evidence="1" type="ORF">TICRE_09320</name>
</gene>
<dbReference type="RefSeq" id="WP_084191841.1">
    <property type="nucleotide sequence ID" value="NZ_LTDM01000011.1"/>
</dbReference>
<reference evidence="1 2" key="1">
    <citation type="submission" date="2016-02" db="EMBL/GenBank/DDBJ databases">
        <title>Genome sequence of Tissierella creatinophila DSM 6911.</title>
        <authorList>
            <person name="Poehlein A."/>
            <person name="Daniel R."/>
        </authorList>
    </citation>
    <scope>NUCLEOTIDE SEQUENCE [LARGE SCALE GENOMIC DNA]</scope>
    <source>
        <strain evidence="1 2">DSM 6911</strain>
    </source>
</reference>
<dbReference type="InterPro" id="IPR011990">
    <property type="entry name" value="TPR-like_helical_dom_sf"/>
</dbReference>
<dbReference type="InterPro" id="IPR010323">
    <property type="entry name" value="DUF924"/>
</dbReference>
<dbReference type="Proteomes" id="UP000186112">
    <property type="component" value="Unassembled WGS sequence"/>
</dbReference>
<sequence length="184" mass="22236">MANISYKDVLDFWFHPDHIPLHFAEDKEFDEKIRKRFLETWKKGSEGLLVNWRDTIKGRLAEIIVLDQFSRNLWRNDIRTYTQDKMAIALAQEVIRHPDYDNLSSAEKNFILLPFMHSESLELHDWANKYYEELGDEKLMYFEKLHREVLEEFGRYPYQNKDLGRKSTPKELKILKEKKDGFYS</sequence>
<evidence type="ECO:0000313" key="2">
    <source>
        <dbReference type="Proteomes" id="UP000186112"/>
    </source>
</evidence>
<dbReference type="Gene3D" id="1.20.58.320">
    <property type="entry name" value="TPR-like"/>
    <property type="match status" value="1"/>
</dbReference>
<dbReference type="EMBL" id="LTDM01000011">
    <property type="protein sequence ID" value="OLS03231.1"/>
    <property type="molecule type" value="Genomic_DNA"/>
</dbReference>
<dbReference type="AlphaFoldDB" id="A0A1U7M7G7"/>
<name>A0A1U7M7G7_TISCR</name>
<evidence type="ECO:0000313" key="1">
    <source>
        <dbReference type="EMBL" id="OLS03231.1"/>
    </source>
</evidence>
<evidence type="ECO:0008006" key="3">
    <source>
        <dbReference type="Google" id="ProtNLM"/>
    </source>
</evidence>
<organism evidence="1 2">
    <name type="scientific">Tissierella creatinophila DSM 6911</name>
    <dbReference type="NCBI Taxonomy" id="1123403"/>
    <lineage>
        <taxon>Bacteria</taxon>
        <taxon>Bacillati</taxon>
        <taxon>Bacillota</taxon>
        <taxon>Tissierellia</taxon>
        <taxon>Tissierellales</taxon>
        <taxon>Tissierellaceae</taxon>
        <taxon>Tissierella</taxon>
    </lineage>
</organism>
<dbReference type="SUPFAM" id="SSF48452">
    <property type="entry name" value="TPR-like"/>
    <property type="match status" value="1"/>
</dbReference>
<dbReference type="OrthoDB" id="7593450at2"/>
<dbReference type="Gene3D" id="1.25.40.10">
    <property type="entry name" value="Tetratricopeptide repeat domain"/>
    <property type="match status" value="1"/>
</dbReference>
<comment type="caution">
    <text evidence="1">The sequence shown here is derived from an EMBL/GenBank/DDBJ whole genome shotgun (WGS) entry which is preliminary data.</text>
</comment>
<proteinExistence type="predicted"/>